<organism evidence="1 2">
    <name type="scientific">Tritonibacter aquimaris</name>
    <dbReference type="NCBI Taxonomy" id="2663379"/>
    <lineage>
        <taxon>Bacteria</taxon>
        <taxon>Pseudomonadati</taxon>
        <taxon>Pseudomonadota</taxon>
        <taxon>Alphaproteobacteria</taxon>
        <taxon>Rhodobacterales</taxon>
        <taxon>Paracoccaceae</taxon>
        <taxon>Tritonibacter</taxon>
    </lineage>
</organism>
<accession>A0A844AXS4</accession>
<evidence type="ECO:0000313" key="2">
    <source>
        <dbReference type="Proteomes" id="UP000436694"/>
    </source>
</evidence>
<sequence length="123" mass="13637">MKVYLATLKATPNDMLFLTDMSNLLTPCPQRLDTSTQSSKPLKKKGLLGKITQYQTGRIDAKALCADLAKVMKGLEAEGYEIHQVVDVTSGKFEKDTSNIDHRSYGWGYGYSFTEGLIVIAKK</sequence>
<evidence type="ECO:0000313" key="1">
    <source>
        <dbReference type="EMBL" id="MQY43164.1"/>
    </source>
</evidence>
<reference evidence="1 2" key="1">
    <citation type="submission" date="2019-10" db="EMBL/GenBank/DDBJ databases">
        <title>Epibacterium sp. nov., isolated from seawater.</title>
        <authorList>
            <person name="Zhang X."/>
            <person name="Li N."/>
        </authorList>
    </citation>
    <scope>NUCLEOTIDE SEQUENCE [LARGE SCALE GENOMIC DNA]</scope>
    <source>
        <strain evidence="1 2">SM1969</strain>
    </source>
</reference>
<protein>
    <submittedName>
        <fullName evidence="1">Uncharacterized protein</fullName>
    </submittedName>
</protein>
<keyword evidence="2" id="KW-1185">Reference proteome</keyword>
<gene>
    <name evidence="1" type="ORF">GG681_10980</name>
</gene>
<dbReference type="Proteomes" id="UP000436694">
    <property type="component" value="Unassembled WGS sequence"/>
</dbReference>
<comment type="caution">
    <text evidence="1">The sequence shown here is derived from an EMBL/GenBank/DDBJ whole genome shotgun (WGS) entry which is preliminary data.</text>
</comment>
<dbReference type="EMBL" id="WIXK01000005">
    <property type="protein sequence ID" value="MQY43164.1"/>
    <property type="molecule type" value="Genomic_DNA"/>
</dbReference>
<dbReference type="AlphaFoldDB" id="A0A844AXS4"/>
<dbReference type="RefSeq" id="WP_153548061.1">
    <property type="nucleotide sequence ID" value="NZ_WIXK01000005.1"/>
</dbReference>
<name>A0A844AXS4_9RHOB</name>
<proteinExistence type="predicted"/>